<sequence>MIYLIDDKSDRQNDFGWDKNKIDFFKDIFISITSYSQIEKREERELIFSDGNMVLFHESFFDNVENKHKKDGNEIRNALVKNSEEKQNFKVVFFSGSYNSRELNETGGSMPVSILYQNLDFFLNNFKDNNLVDLNYLFYGENPNIENELLQSQERSNSLLIDEIFNDKIESCSSNLLIAGNGQGFPNPFKSSINFTFYNKNISDSGMSSKIEEWFSEKEYDNIFIPLCFGSTLSDFNGLRLVLHIRCSDSINSLKNIFLYSFIEDKSMLWGNEYFDVLKTKNIQIIDYKKVDFQKAVDNELNDLSIEELPFEIKKVKLNPPKNYIDSHSIANEWAINRWSKTINVSDDRIEAIENKIESNLYFKYLNTIYPIIKSDVITDDKLKITYSGTPKVLYIDDEVEKGWGEIFAHFFDDINEIYFDYLVEDFKNINQEQLIKSAIQKIKDDDIDLVLLDFRLLPGDFNKKNIKEITGVKILNEIKELNPGIQVIIFSATNKIWNLQNLQDAGADGFILKESPENSVEDGFTVKSIENMVHVFNSCFERNFLKAFHLKIDELKTELLPRKNFKKVSNPLDINFVDEVLKWLQLSCELLAKNLNTASKTSSFLFLFSVLENLSNQIVSSEPIKIDNRSDVYFEFEFSRVNNRLVFFNENKETGLYSKTNNNLRKAKRGIPWAQKILNTLNYLNTSVESELDLNEIIGKRNDIIHANSSLKGKLEISNEELINLFNTVYNGLKKI</sequence>
<evidence type="ECO:0000313" key="3">
    <source>
        <dbReference type="EMBL" id="GGG88482.1"/>
    </source>
</evidence>
<evidence type="ECO:0000313" key="4">
    <source>
        <dbReference type="Proteomes" id="UP000633278"/>
    </source>
</evidence>
<evidence type="ECO:0008006" key="5">
    <source>
        <dbReference type="Google" id="ProtNLM"/>
    </source>
</evidence>
<reference evidence="3" key="2">
    <citation type="submission" date="2020-09" db="EMBL/GenBank/DDBJ databases">
        <authorList>
            <person name="Sun Q."/>
            <person name="Zhou Y."/>
        </authorList>
    </citation>
    <scope>NUCLEOTIDE SEQUENCE</scope>
    <source>
        <strain evidence="3">CGMCC 1.15763</strain>
    </source>
</reference>
<dbReference type="RefSeq" id="WP_188597307.1">
    <property type="nucleotide sequence ID" value="NZ_BMJW01000001.1"/>
</dbReference>
<dbReference type="AlphaFoldDB" id="A0A917HT77"/>
<dbReference type="Proteomes" id="UP000633278">
    <property type="component" value="Unassembled WGS sequence"/>
</dbReference>
<dbReference type="Pfam" id="PF00072">
    <property type="entry name" value="Response_reg"/>
    <property type="match status" value="1"/>
</dbReference>
<reference evidence="3" key="1">
    <citation type="journal article" date="2014" name="Int. J. Syst. Evol. Microbiol.">
        <title>Complete genome sequence of Corynebacterium casei LMG S-19264T (=DSM 44701T), isolated from a smear-ripened cheese.</title>
        <authorList>
            <consortium name="US DOE Joint Genome Institute (JGI-PGF)"/>
            <person name="Walter F."/>
            <person name="Albersmeier A."/>
            <person name="Kalinowski J."/>
            <person name="Ruckert C."/>
        </authorList>
    </citation>
    <scope>NUCLEOTIDE SEQUENCE</scope>
    <source>
        <strain evidence="3">CGMCC 1.15763</strain>
    </source>
</reference>
<evidence type="ECO:0000259" key="1">
    <source>
        <dbReference type="Pfam" id="PF00072"/>
    </source>
</evidence>
<dbReference type="InterPro" id="IPR001789">
    <property type="entry name" value="Sig_transdc_resp-reg_receiver"/>
</dbReference>
<feature type="domain" description="Inactive Receiver" evidence="2">
    <location>
        <begin position="199"/>
        <end position="285"/>
    </location>
</feature>
<dbReference type="Gene3D" id="3.40.50.2300">
    <property type="match status" value="1"/>
</dbReference>
<organism evidence="3 4">
    <name type="scientific">Polaribacter pacificus</name>
    <dbReference type="NCBI Taxonomy" id="1775173"/>
    <lineage>
        <taxon>Bacteria</taxon>
        <taxon>Pseudomonadati</taxon>
        <taxon>Bacteroidota</taxon>
        <taxon>Flavobacteriia</taxon>
        <taxon>Flavobacteriales</taxon>
        <taxon>Flavobacteriaceae</taxon>
    </lineage>
</organism>
<keyword evidence="4" id="KW-1185">Reference proteome</keyword>
<gene>
    <name evidence="3" type="ORF">GCM10011416_00930</name>
</gene>
<dbReference type="GO" id="GO:0000160">
    <property type="term" value="P:phosphorelay signal transduction system"/>
    <property type="evidence" value="ECO:0007669"/>
    <property type="project" value="InterPro"/>
</dbReference>
<protein>
    <recommendedName>
        <fullName evidence="5">Response regulator receiver domain-containing protein</fullName>
    </recommendedName>
</protein>
<proteinExistence type="predicted"/>
<comment type="caution">
    <text evidence="3">The sequence shown here is derived from an EMBL/GenBank/DDBJ whole genome shotgun (WGS) entry which is preliminary data.</text>
</comment>
<accession>A0A917HT77</accession>
<dbReference type="Pfam" id="PF22563">
    <property type="entry name" value="iREC"/>
    <property type="match status" value="1"/>
</dbReference>
<feature type="domain" description="Response regulatory" evidence="1">
    <location>
        <begin position="426"/>
        <end position="519"/>
    </location>
</feature>
<dbReference type="SUPFAM" id="SSF52172">
    <property type="entry name" value="CheY-like"/>
    <property type="match status" value="1"/>
</dbReference>
<dbReference type="InterPro" id="IPR011006">
    <property type="entry name" value="CheY-like_superfamily"/>
</dbReference>
<dbReference type="InterPro" id="IPR054592">
    <property type="entry name" value="iREC"/>
</dbReference>
<name>A0A917HT77_9FLAO</name>
<evidence type="ECO:0000259" key="2">
    <source>
        <dbReference type="Pfam" id="PF22563"/>
    </source>
</evidence>
<dbReference type="EMBL" id="BMJW01000001">
    <property type="protein sequence ID" value="GGG88482.1"/>
    <property type="molecule type" value="Genomic_DNA"/>
</dbReference>